<accession>A0ABZ0RZR7</accession>
<feature type="transmembrane region" description="Helical" evidence="1">
    <location>
        <begin position="64"/>
        <end position="86"/>
    </location>
</feature>
<keyword evidence="1" id="KW-1133">Transmembrane helix</keyword>
<dbReference type="Proteomes" id="UP001322664">
    <property type="component" value="Chromosome"/>
</dbReference>
<sequence>MIRKIIRLLIPAFFTIFFIREIFVREHRSFKVPAILLAIVTVCALVQNILAFKYHAKENTSEPILLKKIIGLLVFSVIIILFPQVIFIESHWLFKIPVLLLIFYALLQFVHYLKDKRAA</sequence>
<dbReference type="EMBL" id="CP137624">
    <property type="protein sequence ID" value="WPK12787.1"/>
    <property type="molecule type" value="Genomic_DNA"/>
</dbReference>
<keyword evidence="3" id="KW-1185">Reference proteome</keyword>
<dbReference type="RefSeq" id="WP_319837464.1">
    <property type="nucleotide sequence ID" value="NZ_CP137624.1"/>
</dbReference>
<feature type="transmembrane region" description="Helical" evidence="1">
    <location>
        <begin position="92"/>
        <end position="113"/>
    </location>
</feature>
<keyword evidence="1" id="KW-0472">Membrane</keyword>
<gene>
    <name evidence="2" type="ORF">R6U77_03530</name>
</gene>
<organism evidence="2 3">
    <name type="scientific">Lysinibacillus louembei</name>
    <dbReference type="NCBI Taxonomy" id="1470088"/>
    <lineage>
        <taxon>Bacteria</taxon>
        <taxon>Bacillati</taxon>
        <taxon>Bacillota</taxon>
        <taxon>Bacilli</taxon>
        <taxon>Bacillales</taxon>
        <taxon>Bacillaceae</taxon>
        <taxon>Lysinibacillus</taxon>
    </lineage>
</organism>
<protein>
    <submittedName>
        <fullName evidence="2">Uncharacterized protein</fullName>
    </submittedName>
</protein>
<reference evidence="2 3" key="1">
    <citation type="submission" date="2023-09" db="EMBL/GenBank/DDBJ databases">
        <authorList>
            <person name="Page C.A."/>
            <person name="Perez-Diaz I.M."/>
        </authorList>
    </citation>
    <scope>NUCLEOTIDE SEQUENCE [LARGE SCALE GENOMIC DNA]</scope>
    <source>
        <strain evidence="2 3">Ll15</strain>
    </source>
</reference>
<feature type="transmembrane region" description="Helical" evidence="1">
    <location>
        <begin position="34"/>
        <end position="52"/>
    </location>
</feature>
<keyword evidence="1" id="KW-0812">Transmembrane</keyword>
<name>A0ABZ0RZR7_9BACI</name>
<evidence type="ECO:0000313" key="3">
    <source>
        <dbReference type="Proteomes" id="UP001322664"/>
    </source>
</evidence>
<evidence type="ECO:0000313" key="2">
    <source>
        <dbReference type="EMBL" id="WPK12787.1"/>
    </source>
</evidence>
<proteinExistence type="predicted"/>
<evidence type="ECO:0000256" key="1">
    <source>
        <dbReference type="SAM" id="Phobius"/>
    </source>
</evidence>